<dbReference type="GO" id="GO:0004300">
    <property type="term" value="F:enoyl-CoA hydratase activity"/>
    <property type="evidence" value="ECO:0007669"/>
    <property type="project" value="UniProtKB-EC"/>
</dbReference>
<dbReference type="SUPFAM" id="SSF52096">
    <property type="entry name" value="ClpP/crotonase"/>
    <property type="match status" value="1"/>
</dbReference>
<dbReference type="EC" id="4.2.1.17" evidence="2"/>
<keyword evidence="2" id="KW-0456">Lyase</keyword>
<dbReference type="NCBIfam" id="NF006109">
    <property type="entry name" value="PRK08260.1"/>
    <property type="match status" value="1"/>
</dbReference>
<protein>
    <submittedName>
        <fullName evidence="2">Enoyl-CoA hydratase</fullName>
        <ecNumber evidence="2">4.2.1.17</ecNumber>
    </submittedName>
</protein>
<dbReference type="Proteomes" id="UP001143307">
    <property type="component" value="Unassembled WGS sequence"/>
</dbReference>
<dbReference type="InterPro" id="IPR001753">
    <property type="entry name" value="Enoyl-CoA_hydra/iso"/>
</dbReference>
<proteinExistence type="inferred from homology"/>
<dbReference type="PANTHER" id="PTHR43684">
    <property type="match status" value="1"/>
</dbReference>
<comment type="caution">
    <text evidence="2">The sequence shown here is derived from an EMBL/GenBank/DDBJ whole genome shotgun (WGS) entry which is preliminary data.</text>
</comment>
<dbReference type="PANTHER" id="PTHR43684:SF4">
    <property type="entry name" value="ENOYL-COA HYDRATASE_ISOMERASE FAMILY PROTEIN (AFU_ORTHOLOGUE AFUA_1G01890)"/>
    <property type="match status" value="1"/>
</dbReference>
<dbReference type="Gene3D" id="3.90.226.10">
    <property type="entry name" value="2-enoyl-CoA Hydratase, Chain A, domain 1"/>
    <property type="match status" value="1"/>
</dbReference>
<dbReference type="RefSeq" id="WP_279251781.1">
    <property type="nucleotide sequence ID" value="NZ_SHNP01000001.1"/>
</dbReference>
<dbReference type="CDD" id="cd06558">
    <property type="entry name" value="crotonase-like"/>
    <property type="match status" value="1"/>
</dbReference>
<evidence type="ECO:0000313" key="2">
    <source>
        <dbReference type="EMBL" id="MCX2972819.1"/>
    </source>
</evidence>
<name>A0ABT3SS49_9GAMM</name>
<evidence type="ECO:0000256" key="1">
    <source>
        <dbReference type="ARBA" id="ARBA00005254"/>
    </source>
</evidence>
<evidence type="ECO:0000313" key="3">
    <source>
        <dbReference type="Proteomes" id="UP001143307"/>
    </source>
</evidence>
<dbReference type="InterPro" id="IPR051053">
    <property type="entry name" value="ECH/Chromodomain_protein"/>
</dbReference>
<dbReference type="Pfam" id="PF00378">
    <property type="entry name" value="ECH_1"/>
    <property type="match status" value="1"/>
</dbReference>
<comment type="similarity">
    <text evidence="1">Belongs to the enoyl-CoA hydratase/isomerase family.</text>
</comment>
<sequence length="295" mass="32241">MQYETIRYEVKDHILTLTLNRPDQLNAFTIVMAHELIDAFNRASEDDEVRAIVVTGAGRAFCAGMDLSGEGNVFGLDEARSPTMEDMEKRLNDPDIISGVRDTGGRVTLAIYDCKKPVIAAINGAAVGIGATMTCAMDIRLASKNTRIGFVFNKIGITPEACSTWFLPRIVGVSQALEWCYTADIIGPDEALSAGLVKSVLPADELLAGAYRIAEKIAQHCPVAIALTRQMMYRNAAAPHPIEAHKVDSLAIFYASLSSGKEGVQSFREKRAANFTDKCSVNMPPFYPWWDQSES</sequence>
<gene>
    <name evidence="2" type="ORF">EYC87_04370</name>
</gene>
<accession>A0ABT3SS49</accession>
<dbReference type="EMBL" id="SHNP01000001">
    <property type="protein sequence ID" value="MCX2972819.1"/>
    <property type="molecule type" value="Genomic_DNA"/>
</dbReference>
<keyword evidence="3" id="KW-1185">Reference proteome</keyword>
<organism evidence="2 3">
    <name type="scientific">Candidatus Seongchinamella marina</name>
    <dbReference type="NCBI Taxonomy" id="2518990"/>
    <lineage>
        <taxon>Bacteria</taxon>
        <taxon>Pseudomonadati</taxon>
        <taxon>Pseudomonadota</taxon>
        <taxon>Gammaproteobacteria</taxon>
        <taxon>Cellvibrionales</taxon>
        <taxon>Halieaceae</taxon>
        <taxon>Seongchinamella</taxon>
    </lineage>
</organism>
<reference evidence="2" key="1">
    <citation type="submission" date="2019-02" db="EMBL/GenBank/DDBJ databases">
        <authorList>
            <person name="Li S.-H."/>
        </authorList>
    </citation>
    <scope>NUCLEOTIDE SEQUENCE</scope>
    <source>
        <strain evidence="2">IMCC8485</strain>
    </source>
</reference>
<dbReference type="InterPro" id="IPR029045">
    <property type="entry name" value="ClpP/crotonase-like_dom_sf"/>
</dbReference>